<keyword evidence="2" id="KW-0472">Membrane</keyword>
<evidence type="ECO:0000313" key="4">
    <source>
        <dbReference type="Proteomes" id="UP001363622"/>
    </source>
</evidence>
<accession>A0ABR1KYF6</accession>
<gene>
    <name evidence="3" type="ORF">IWZ03DRAFT_120541</name>
</gene>
<proteinExistence type="predicted"/>
<keyword evidence="2" id="KW-1133">Transmembrane helix</keyword>
<keyword evidence="4" id="KW-1185">Reference proteome</keyword>
<evidence type="ECO:0000256" key="1">
    <source>
        <dbReference type="SAM" id="MobiDB-lite"/>
    </source>
</evidence>
<organism evidence="3 4">
    <name type="scientific">Phyllosticta citriasiana</name>
    <dbReference type="NCBI Taxonomy" id="595635"/>
    <lineage>
        <taxon>Eukaryota</taxon>
        <taxon>Fungi</taxon>
        <taxon>Dikarya</taxon>
        <taxon>Ascomycota</taxon>
        <taxon>Pezizomycotina</taxon>
        <taxon>Dothideomycetes</taxon>
        <taxon>Dothideomycetes incertae sedis</taxon>
        <taxon>Botryosphaeriales</taxon>
        <taxon>Phyllostictaceae</taxon>
        <taxon>Phyllosticta</taxon>
    </lineage>
</organism>
<name>A0ABR1KYF6_9PEZI</name>
<feature type="region of interest" description="Disordered" evidence="1">
    <location>
        <begin position="1"/>
        <end position="22"/>
    </location>
</feature>
<feature type="transmembrane region" description="Helical" evidence="2">
    <location>
        <begin position="70"/>
        <end position="88"/>
    </location>
</feature>
<dbReference type="Proteomes" id="UP001363622">
    <property type="component" value="Unassembled WGS sequence"/>
</dbReference>
<keyword evidence="2" id="KW-0812">Transmembrane</keyword>
<sequence length="165" mass="18650">MTKDAEPAGLVGNLSQGKRKADEKQKEKILSIKHKAKTACPAAILADLVARRSVISRGLMRRARPSRNQTFGLLRFFFFFFFFCFYALDGCAAVCRVSASRLCYSLPTPAWSEGSRAAKGLACLMSGTLDFRHRQALFFAWCWKIKTKKYKRPTLFLLQPGMLAR</sequence>
<evidence type="ECO:0000256" key="2">
    <source>
        <dbReference type="SAM" id="Phobius"/>
    </source>
</evidence>
<protein>
    <submittedName>
        <fullName evidence="3">Uncharacterized protein</fullName>
    </submittedName>
</protein>
<dbReference type="EMBL" id="JBBPHU010000002">
    <property type="protein sequence ID" value="KAK7522503.1"/>
    <property type="molecule type" value="Genomic_DNA"/>
</dbReference>
<reference evidence="3 4" key="1">
    <citation type="submission" date="2024-04" db="EMBL/GenBank/DDBJ databases">
        <title>Phyllosticta paracitricarpa is synonymous to the EU quarantine fungus P. citricarpa based on phylogenomic analyses.</title>
        <authorList>
            <consortium name="Lawrence Berkeley National Laboratory"/>
            <person name="Van Ingen-Buijs V.A."/>
            <person name="Van Westerhoven A.C."/>
            <person name="Haridas S."/>
            <person name="Skiadas P."/>
            <person name="Martin F."/>
            <person name="Groenewald J.Z."/>
            <person name="Crous P.W."/>
            <person name="Seidl M.F."/>
        </authorList>
    </citation>
    <scope>NUCLEOTIDE SEQUENCE [LARGE SCALE GENOMIC DNA]</scope>
    <source>
        <strain evidence="3 4">CBS 123371</strain>
    </source>
</reference>
<comment type="caution">
    <text evidence="3">The sequence shown here is derived from an EMBL/GenBank/DDBJ whole genome shotgun (WGS) entry which is preliminary data.</text>
</comment>
<evidence type="ECO:0000313" key="3">
    <source>
        <dbReference type="EMBL" id="KAK7522503.1"/>
    </source>
</evidence>